<evidence type="ECO:0008006" key="3">
    <source>
        <dbReference type="Google" id="ProtNLM"/>
    </source>
</evidence>
<comment type="caution">
    <text evidence="1">The sequence shown here is derived from an EMBL/GenBank/DDBJ whole genome shotgun (WGS) entry which is preliminary data.</text>
</comment>
<accession>A0A135I5G1</accession>
<evidence type="ECO:0000313" key="1">
    <source>
        <dbReference type="EMBL" id="KXF80692.1"/>
    </source>
</evidence>
<dbReference type="RefSeq" id="WP_067419277.1">
    <property type="nucleotide sequence ID" value="NZ_LNTY01000050.1"/>
</dbReference>
<protein>
    <recommendedName>
        <fullName evidence="3">Lipoprotein</fullName>
    </recommendedName>
</protein>
<sequence>MRITKVALLSTFLVGCEKDITEEDFWARCLNELREYNFSCHGKRVVNLEGTIVDASHTQLSVKVGSELMVLHFPGNYDFSTEVEFHYLRYLPVKFTGVIQEGAWATRSYTIENPKITKYMLPSAEHIAAIDKELDAMEDITGPRGNESSALDYCISQAESFYQADCDSTEKEFAESFWSKDILYTQIKCIGETGVNITYECQTYDGATVLEAYWNTRW</sequence>
<dbReference type="PROSITE" id="PS51257">
    <property type="entry name" value="PROKAR_LIPOPROTEIN"/>
    <property type="match status" value="1"/>
</dbReference>
<name>A0A135I5G1_9GAMM</name>
<dbReference type="Proteomes" id="UP000070529">
    <property type="component" value="Unassembled WGS sequence"/>
</dbReference>
<dbReference type="OrthoDB" id="5915985at2"/>
<dbReference type="AlphaFoldDB" id="A0A135I5G1"/>
<dbReference type="STRING" id="294935.ATN88_08640"/>
<organism evidence="1 2">
    <name type="scientific">Enterovibrio coralii</name>
    <dbReference type="NCBI Taxonomy" id="294935"/>
    <lineage>
        <taxon>Bacteria</taxon>
        <taxon>Pseudomonadati</taxon>
        <taxon>Pseudomonadota</taxon>
        <taxon>Gammaproteobacteria</taxon>
        <taxon>Vibrionales</taxon>
        <taxon>Vibrionaceae</taxon>
        <taxon>Enterovibrio</taxon>
    </lineage>
</organism>
<proteinExistence type="predicted"/>
<dbReference type="EMBL" id="LNTY01000050">
    <property type="protein sequence ID" value="KXF80692.1"/>
    <property type="molecule type" value="Genomic_DNA"/>
</dbReference>
<reference evidence="1 2" key="1">
    <citation type="submission" date="2015-11" db="EMBL/GenBank/DDBJ databases">
        <title>Genomic Taxonomy of the Vibrionaceae.</title>
        <authorList>
            <person name="Gomez-Gil B."/>
            <person name="Enciso-Ibarra J."/>
        </authorList>
    </citation>
    <scope>NUCLEOTIDE SEQUENCE [LARGE SCALE GENOMIC DNA]</scope>
    <source>
        <strain evidence="1 2">CAIM 912</strain>
    </source>
</reference>
<evidence type="ECO:0000313" key="2">
    <source>
        <dbReference type="Proteomes" id="UP000070529"/>
    </source>
</evidence>
<gene>
    <name evidence="1" type="ORF">ATN88_08640</name>
</gene>
<keyword evidence="2" id="KW-1185">Reference proteome</keyword>